<reference evidence="1" key="1">
    <citation type="submission" date="2020-06" db="EMBL/GenBank/DDBJ databases">
        <title>Whole Genome Sequence of Bradyrhizobium sp. Strain 1S1.</title>
        <authorList>
            <person name="Bromfield E.S.P."/>
            <person name="Cloutier S."/>
        </authorList>
    </citation>
    <scope>NUCLEOTIDE SEQUENCE [LARGE SCALE GENOMIC DNA]</scope>
    <source>
        <strain evidence="1">1S1</strain>
    </source>
</reference>
<sequence>MNKLDRRARAQILHLLCEGQSIRAITRLTGASKNTVAKLLVDAGHACAAYQDKMLRNLTCKRVQMDEIWSFVYAKAANVKGAKAAPASAGDVWTWTAIDADTKLIVSWLLGARDLDAAMAFTHDLESRIANRVQLTSDGHAPYLQAVDAAFGGEVDYAMLIKLYGAAPEAEVRYSPAKCIGARKEPKSGNPEWKHISTSYAERSNLTMRMHMRRFTRLTNAFSKKVENHAAAIALHTMYYNFVRIHQTLKVTPAMAAGVTDKLWEMEDLVVMLEQWELANFKPEYQFVVRQYAIGKGHSVSVMWRGGEVDSVFGFQSENEALEWIKDKSRAWLVENGKKN</sequence>
<name>A0A974A3K0_9BRAD</name>
<accession>A0A974A3K0</accession>
<evidence type="ECO:0000313" key="1">
    <source>
        <dbReference type="EMBL" id="NVI46319.1"/>
    </source>
</evidence>
<dbReference type="EMBL" id="JAAOLE020000001">
    <property type="protein sequence ID" value="NVI46319.1"/>
    <property type="molecule type" value="Genomic_DNA"/>
</dbReference>
<protein>
    <submittedName>
        <fullName evidence="1">DDE-type integrase/transposase/recombinase</fullName>
    </submittedName>
</protein>
<proteinExistence type="predicted"/>
<organism evidence="1">
    <name type="scientific">Bradyrhizobium septentrionale</name>
    <dbReference type="NCBI Taxonomy" id="1404411"/>
    <lineage>
        <taxon>Bacteria</taxon>
        <taxon>Pseudomonadati</taxon>
        <taxon>Pseudomonadota</taxon>
        <taxon>Alphaproteobacteria</taxon>
        <taxon>Hyphomicrobiales</taxon>
        <taxon>Nitrobacteraceae</taxon>
        <taxon>Bradyrhizobium</taxon>
    </lineage>
</organism>
<gene>
    <name evidence="1" type="ORF">HAP48_025835</name>
</gene>
<dbReference type="RefSeq" id="WP_166205647.1">
    <property type="nucleotide sequence ID" value="NZ_CP088285.1"/>
</dbReference>
<dbReference type="AlphaFoldDB" id="A0A974A3K0"/>
<comment type="caution">
    <text evidence="1">The sequence shown here is derived from an EMBL/GenBank/DDBJ whole genome shotgun (WGS) entry which is preliminary data.</text>
</comment>